<feature type="signal peptide" evidence="4">
    <location>
        <begin position="1"/>
        <end position="29"/>
    </location>
</feature>
<protein>
    <submittedName>
        <fullName evidence="6">ABC-type sugar transport system, periplasmic component</fullName>
    </submittedName>
</protein>
<accession>V4J8W6</accession>
<reference evidence="6 7" key="1">
    <citation type="submission" date="2013-07" db="EMBL/GenBank/DDBJ databases">
        <title>Draft genome sequence of Pseudoalteromonas luteoviolacea 2ta16.</title>
        <authorList>
            <person name="Allen E.E."/>
            <person name="Azam F."/>
            <person name="Podell S."/>
        </authorList>
    </citation>
    <scope>NUCLEOTIDE SEQUENCE [LARGE SCALE GENOMIC DNA]</scope>
    <source>
        <strain evidence="6 7">2ta16</strain>
    </source>
</reference>
<evidence type="ECO:0000256" key="2">
    <source>
        <dbReference type="ARBA" id="ARBA00007639"/>
    </source>
</evidence>
<dbReference type="InterPro" id="IPR028082">
    <property type="entry name" value="Peripla_BP_I"/>
</dbReference>
<comment type="similarity">
    <text evidence="2">Belongs to the bacterial solute-binding protein 2 family.</text>
</comment>
<feature type="chain" id="PRO_5004719858" evidence="4">
    <location>
        <begin position="30"/>
        <end position="364"/>
    </location>
</feature>
<dbReference type="PANTHER" id="PTHR46847">
    <property type="entry name" value="D-ALLOSE-BINDING PERIPLASMIC PROTEIN-RELATED"/>
    <property type="match status" value="1"/>
</dbReference>
<gene>
    <name evidence="6" type="ORF">PL2TA16_05316</name>
</gene>
<evidence type="ECO:0000313" key="6">
    <source>
        <dbReference type="EMBL" id="ESP91677.1"/>
    </source>
</evidence>
<dbReference type="PATRIC" id="fig|1353533.3.peg.3914"/>
<dbReference type="EMBL" id="AUSV01000092">
    <property type="protein sequence ID" value="ESP91677.1"/>
    <property type="molecule type" value="Genomic_DNA"/>
</dbReference>
<keyword evidence="3 4" id="KW-0732">Signal</keyword>
<sequence>MLSKLRHCEKACIKLFLGILVCLSCNHLAVANSSDGFTLTQQQEAKVQDAKLTAVMAWHGSSPWVNSVTLGAKEEFKRLGIEVLAVTEAHYDPAKQISDLETLAALTPDILLSLSIDSLSAKPSYLRLSKAGTQLVLLSNPIAGFIHGQDFAGLVGDNVDGMGRAAANLVAQAIDSQGKVGMIYHEADYHITNKRDEAFVDALEQYEDIHLMVKKGFVKKSQTAQLTAAMLIQHPDLKAIYVSWDAAAEGVIESLRIANRKDVKVISHDLGTNNLLDMALHGNMYGAVSDRPHQIGTLMARIGAGAATDVSTPLYTQVNYNSVTFENIAESWRLAFKTPLPHILKSVLEQSQEATGHGEDHDAR</sequence>
<evidence type="ECO:0000256" key="1">
    <source>
        <dbReference type="ARBA" id="ARBA00004196"/>
    </source>
</evidence>
<dbReference type="GO" id="GO:0030246">
    <property type="term" value="F:carbohydrate binding"/>
    <property type="evidence" value="ECO:0007669"/>
    <property type="project" value="UniProtKB-ARBA"/>
</dbReference>
<comment type="subcellular location">
    <subcellularLocation>
        <location evidence="1">Cell envelope</location>
    </subcellularLocation>
</comment>
<dbReference type="AlphaFoldDB" id="V4J8W6"/>
<dbReference type="SUPFAM" id="SSF53822">
    <property type="entry name" value="Periplasmic binding protein-like I"/>
    <property type="match status" value="1"/>
</dbReference>
<feature type="domain" description="Periplasmic binding protein" evidence="5">
    <location>
        <begin position="54"/>
        <end position="304"/>
    </location>
</feature>
<dbReference type="Gene3D" id="3.40.50.2300">
    <property type="match status" value="2"/>
</dbReference>
<evidence type="ECO:0000256" key="4">
    <source>
        <dbReference type="SAM" id="SignalP"/>
    </source>
</evidence>
<name>V4J8W6_PSEL2</name>
<proteinExistence type="inferred from homology"/>
<keyword evidence="6" id="KW-0762">Sugar transport</keyword>
<dbReference type="Proteomes" id="UP000017820">
    <property type="component" value="Unassembled WGS sequence"/>
</dbReference>
<dbReference type="InterPro" id="IPR025997">
    <property type="entry name" value="SBP_2_dom"/>
</dbReference>
<evidence type="ECO:0000256" key="3">
    <source>
        <dbReference type="ARBA" id="ARBA00022729"/>
    </source>
</evidence>
<dbReference type="PANTHER" id="PTHR46847:SF1">
    <property type="entry name" value="D-ALLOSE-BINDING PERIPLASMIC PROTEIN-RELATED"/>
    <property type="match status" value="1"/>
</dbReference>
<evidence type="ECO:0000259" key="5">
    <source>
        <dbReference type="Pfam" id="PF13407"/>
    </source>
</evidence>
<dbReference type="Pfam" id="PF13407">
    <property type="entry name" value="Peripla_BP_4"/>
    <property type="match status" value="1"/>
</dbReference>
<organism evidence="6 7">
    <name type="scientific">Pseudoalteromonas luteoviolacea (strain 2ta16)</name>
    <dbReference type="NCBI Taxonomy" id="1353533"/>
    <lineage>
        <taxon>Bacteria</taxon>
        <taxon>Pseudomonadati</taxon>
        <taxon>Pseudomonadota</taxon>
        <taxon>Gammaproteobacteria</taxon>
        <taxon>Alteromonadales</taxon>
        <taxon>Pseudoalteromonadaceae</taxon>
        <taxon>Pseudoalteromonas</taxon>
    </lineage>
</organism>
<comment type="caution">
    <text evidence="6">The sequence shown here is derived from an EMBL/GenBank/DDBJ whole genome shotgun (WGS) entry which is preliminary data.</text>
</comment>
<dbReference type="GO" id="GO:0030313">
    <property type="term" value="C:cell envelope"/>
    <property type="evidence" value="ECO:0007669"/>
    <property type="project" value="UniProtKB-SubCell"/>
</dbReference>
<evidence type="ECO:0000313" key="7">
    <source>
        <dbReference type="Proteomes" id="UP000017820"/>
    </source>
</evidence>
<dbReference type="GO" id="GO:0055085">
    <property type="term" value="P:transmembrane transport"/>
    <property type="evidence" value="ECO:0007669"/>
    <property type="project" value="UniProtKB-ARBA"/>
</dbReference>
<keyword evidence="6" id="KW-0813">Transport</keyword>